<evidence type="ECO:0000313" key="12">
    <source>
        <dbReference type="EMBL" id="KAA0155332.1"/>
    </source>
</evidence>
<dbReference type="EMBL" id="VLTN01000007">
    <property type="protein sequence ID" value="KAA0155332.1"/>
    <property type="molecule type" value="Genomic_DNA"/>
</dbReference>
<dbReference type="GO" id="GO:0006890">
    <property type="term" value="P:retrograde vesicle-mediated transport, Golgi to endoplasmic reticulum"/>
    <property type="evidence" value="ECO:0007669"/>
    <property type="project" value="UniProtKB-UniRule"/>
</dbReference>
<keyword evidence="7 11" id="KW-0653">Protein transport</keyword>
<comment type="function">
    <text evidence="11">The coatomer is a cytosolic protein complex that binds to dilysine motifs and reversibly associates with Golgi non-clathrin-coated vesicles, which further mediate biosynthetic protein transport from the ER, via the Golgi up to the trans Golgi network. The coatomer complex is required for budding from Golgi membranes, and is essential for the retrograde Golgi-to-ER transport of dilysine-tagged proteins.</text>
</comment>
<dbReference type="Proteomes" id="UP000324907">
    <property type="component" value="Unassembled WGS sequence"/>
</dbReference>
<evidence type="ECO:0000313" key="17">
    <source>
        <dbReference type="Proteomes" id="UP000323011"/>
    </source>
</evidence>
<evidence type="ECO:0000256" key="10">
    <source>
        <dbReference type="ARBA" id="ARBA00023329"/>
    </source>
</evidence>
<keyword evidence="10 11" id="KW-0968">Cytoplasmic vesicle</keyword>
<evidence type="ECO:0000256" key="6">
    <source>
        <dbReference type="ARBA" id="ARBA00022892"/>
    </source>
</evidence>
<evidence type="ECO:0000256" key="7">
    <source>
        <dbReference type="ARBA" id="ARBA00022927"/>
    </source>
</evidence>
<protein>
    <recommendedName>
        <fullName evidence="11">Coatomer subunit epsilon</fullName>
    </recommendedName>
</protein>
<dbReference type="PANTHER" id="PTHR10805:SF0">
    <property type="entry name" value="COATOMER SUBUNIT EPSILON"/>
    <property type="match status" value="1"/>
</dbReference>
<name>A0A5A8DYQ6_CAFRO</name>
<dbReference type="Gene3D" id="1.25.40.10">
    <property type="entry name" value="Tetratricopeptide repeat domain"/>
    <property type="match status" value="1"/>
</dbReference>
<dbReference type="SUPFAM" id="SSF48452">
    <property type="entry name" value="TPR-like"/>
    <property type="match status" value="1"/>
</dbReference>
<dbReference type="Proteomes" id="UP000322899">
    <property type="component" value="Unassembled WGS sequence"/>
</dbReference>
<dbReference type="GO" id="GO:0006888">
    <property type="term" value="P:endoplasmic reticulum to Golgi vesicle-mediated transport"/>
    <property type="evidence" value="ECO:0007669"/>
    <property type="project" value="TreeGrafter"/>
</dbReference>
<evidence type="ECO:0000313" key="16">
    <source>
        <dbReference type="Proteomes" id="UP000322899"/>
    </source>
</evidence>
<keyword evidence="17" id="KW-1185">Reference proteome</keyword>
<evidence type="ECO:0000256" key="3">
    <source>
        <dbReference type="ARBA" id="ARBA00008827"/>
    </source>
</evidence>
<dbReference type="GO" id="GO:0000139">
    <property type="term" value="C:Golgi membrane"/>
    <property type="evidence" value="ECO:0007669"/>
    <property type="project" value="UniProtKB-SubCell"/>
</dbReference>
<keyword evidence="6 11" id="KW-0931">ER-Golgi transport</keyword>
<dbReference type="GO" id="GO:0005198">
    <property type="term" value="F:structural molecule activity"/>
    <property type="evidence" value="ECO:0007669"/>
    <property type="project" value="UniProtKB-UniRule"/>
</dbReference>
<dbReference type="OMA" id="MIVLSQH"/>
<dbReference type="OrthoDB" id="310217at2759"/>
<dbReference type="EMBL" id="VLTL01000014">
    <property type="protein sequence ID" value="KAA0170348.1"/>
    <property type="molecule type" value="Genomic_DNA"/>
</dbReference>
<dbReference type="Proteomes" id="UP000323011">
    <property type="component" value="Unassembled WGS sequence"/>
</dbReference>
<gene>
    <name evidence="15" type="ORF">FNF27_02191</name>
    <name evidence="14" type="ORF">FNF28_01575</name>
    <name evidence="12" type="ORF">FNF29_01707</name>
    <name evidence="13" type="ORF">FNF31_01403</name>
</gene>
<reference evidence="16 17" key="1">
    <citation type="submission" date="2019-07" db="EMBL/GenBank/DDBJ databases">
        <title>Genomes of Cafeteria roenbergensis.</title>
        <authorList>
            <person name="Fischer M.G."/>
            <person name="Hackl T."/>
            <person name="Roman M."/>
        </authorList>
    </citation>
    <scope>NUCLEOTIDE SEQUENCE [LARGE SCALE GENOMIC DNA]</scope>
    <source>
        <strain evidence="12 17">BVI</strain>
        <strain evidence="13 19">Cflag</strain>
        <strain evidence="15 16">E4-10P</strain>
        <strain evidence="14 18">RCC970-E3</strain>
    </source>
</reference>
<dbReference type="GO" id="GO:0015031">
    <property type="term" value="P:protein transport"/>
    <property type="evidence" value="ECO:0007669"/>
    <property type="project" value="UniProtKB-UniRule"/>
</dbReference>
<dbReference type="EMBL" id="VLTM01000008">
    <property type="protein sequence ID" value="KAA0166625.1"/>
    <property type="molecule type" value="Genomic_DNA"/>
</dbReference>
<evidence type="ECO:0000313" key="13">
    <source>
        <dbReference type="EMBL" id="KAA0166625.1"/>
    </source>
</evidence>
<evidence type="ECO:0000313" key="19">
    <source>
        <dbReference type="Proteomes" id="UP000325113"/>
    </source>
</evidence>
<comment type="similarity">
    <text evidence="3 11">Belongs to the COPE family.</text>
</comment>
<evidence type="ECO:0000256" key="1">
    <source>
        <dbReference type="ARBA" id="ARBA00004255"/>
    </source>
</evidence>
<dbReference type="Pfam" id="PF04733">
    <property type="entry name" value="Coatomer_E"/>
    <property type="match status" value="1"/>
</dbReference>
<dbReference type="GO" id="GO:0030126">
    <property type="term" value="C:COPI vesicle coat"/>
    <property type="evidence" value="ECO:0007669"/>
    <property type="project" value="TreeGrafter"/>
</dbReference>
<keyword evidence="5 11" id="KW-0963">Cytoplasm</keyword>
<dbReference type="AlphaFoldDB" id="A0A5A8DYQ6"/>
<sequence length="299" mass="30915">MATTAPDPLFMVKNNYFLGSFQLAISEASSSRAAGAALKLERDVFVYRSYIASGKPVVVLDEVKAGTSDLELALVRLHAELASGKVTADAAKAALAEKTDEIMGRPAASNGALVRAIAATLAGACGDHAMALSLVRHRESLEQMALEVASLLAIDRADLAGETVATMRKLDDEAPLAVLASAWVNQSSGRERANDAAAAFLELIDKFGPNQQLLAGLGAACMAAGRFEDAQEHLVKAASSGPASPAVLANLIACSRHTGKPAEATRRLADELERDHADTPLAQASATARAAAARACGTA</sequence>
<organism evidence="14 18">
    <name type="scientific">Cafeteria roenbergensis</name>
    <name type="common">Marine flagellate</name>
    <dbReference type="NCBI Taxonomy" id="33653"/>
    <lineage>
        <taxon>Eukaryota</taxon>
        <taxon>Sar</taxon>
        <taxon>Stramenopiles</taxon>
        <taxon>Bigyra</taxon>
        <taxon>Opalozoa</taxon>
        <taxon>Bicosoecida</taxon>
        <taxon>Cafeteriaceae</taxon>
        <taxon>Cafeteria</taxon>
    </lineage>
</organism>
<dbReference type="Proteomes" id="UP000325113">
    <property type="component" value="Unassembled WGS sequence"/>
</dbReference>
<dbReference type="PANTHER" id="PTHR10805">
    <property type="entry name" value="COATOMER SUBUNIT EPSILON"/>
    <property type="match status" value="1"/>
</dbReference>
<evidence type="ECO:0000313" key="18">
    <source>
        <dbReference type="Proteomes" id="UP000324907"/>
    </source>
</evidence>
<keyword evidence="8 11" id="KW-0333">Golgi apparatus</keyword>
<proteinExistence type="inferred from homology"/>
<evidence type="ECO:0000256" key="9">
    <source>
        <dbReference type="ARBA" id="ARBA00023136"/>
    </source>
</evidence>
<evidence type="ECO:0000256" key="4">
    <source>
        <dbReference type="ARBA" id="ARBA00022448"/>
    </source>
</evidence>
<dbReference type="PIRSF" id="PIRSF016478">
    <property type="entry name" value="Coatomer_esu"/>
    <property type="match status" value="1"/>
</dbReference>
<evidence type="ECO:0000256" key="8">
    <source>
        <dbReference type="ARBA" id="ARBA00023034"/>
    </source>
</evidence>
<evidence type="ECO:0000313" key="14">
    <source>
        <dbReference type="EMBL" id="KAA0170348.1"/>
    </source>
</evidence>
<comment type="subcellular location">
    <subcellularLocation>
        <location evidence="2">Cytoplasmic vesicle</location>
        <location evidence="2">COPI-coated vesicle membrane</location>
        <topology evidence="2">Peripheral membrane protein</topology>
        <orientation evidence="2">Cytoplasmic side</orientation>
    </subcellularLocation>
    <subcellularLocation>
        <location evidence="1">Golgi apparatus membrane</location>
        <topology evidence="1">Peripheral membrane protein</topology>
        <orientation evidence="1">Cytoplasmic side</orientation>
    </subcellularLocation>
</comment>
<evidence type="ECO:0000256" key="2">
    <source>
        <dbReference type="ARBA" id="ARBA00004347"/>
    </source>
</evidence>
<evidence type="ECO:0000313" key="15">
    <source>
        <dbReference type="EMBL" id="KAA0176495.1"/>
    </source>
</evidence>
<dbReference type="GO" id="GO:0006891">
    <property type="term" value="P:intra-Golgi vesicle-mediated transport"/>
    <property type="evidence" value="ECO:0007669"/>
    <property type="project" value="TreeGrafter"/>
</dbReference>
<keyword evidence="9 11" id="KW-0472">Membrane</keyword>
<dbReference type="InterPro" id="IPR006822">
    <property type="entry name" value="Coatomer_esu"/>
</dbReference>
<evidence type="ECO:0000256" key="5">
    <source>
        <dbReference type="ARBA" id="ARBA00022490"/>
    </source>
</evidence>
<accession>A0A5A8DYQ6</accession>
<keyword evidence="4 11" id="KW-0813">Transport</keyword>
<dbReference type="EMBL" id="VLTO01000008">
    <property type="protein sequence ID" value="KAA0176495.1"/>
    <property type="molecule type" value="Genomic_DNA"/>
</dbReference>
<comment type="caution">
    <text evidence="14">The sequence shown here is derived from an EMBL/GenBank/DDBJ whole genome shotgun (WGS) entry which is preliminary data.</text>
</comment>
<dbReference type="InterPro" id="IPR011990">
    <property type="entry name" value="TPR-like_helical_dom_sf"/>
</dbReference>
<evidence type="ECO:0000256" key="11">
    <source>
        <dbReference type="PIRNR" id="PIRNR016478"/>
    </source>
</evidence>